<dbReference type="Gene3D" id="3.90.226.10">
    <property type="entry name" value="2-enoyl-CoA Hydratase, Chain A, domain 1"/>
    <property type="match status" value="1"/>
</dbReference>
<name>A0A839VAV5_9GAMM</name>
<accession>A0A839VAV5</accession>
<keyword evidence="3" id="KW-1185">Reference proteome</keyword>
<gene>
    <name evidence="2" type="ORF">FHR94_003559</name>
</gene>
<dbReference type="EMBL" id="JACHXP010000024">
    <property type="protein sequence ID" value="MBB3192271.1"/>
    <property type="molecule type" value="Genomic_DNA"/>
</dbReference>
<sequence length="142" mass="15432">MNHAVTLTRNGNCGLIDRTAPATTPEDDRQTLGEALAAGGARRTRELPIQAEAADPRAWLAQRRHALPASEVEEPAPVRVIEALEAALLEPFDAALARERALFVACRDSPQRQAKVEAFLARKHDRARPNGARHDDSRGSTA</sequence>
<dbReference type="Proteomes" id="UP000547614">
    <property type="component" value="Unassembled WGS sequence"/>
</dbReference>
<feature type="region of interest" description="Disordered" evidence="1">
    <location>
        <begin position="120"/>
        <end position="142"/>
    </location>
</feature>
<evidence type="ECO:0000313" key="3">
    <source>
        <dbReference type="Proteomes" id="UP000547614"/>
    </source>
</evidence>
<proteinExistence type="predicted"/>
<protein>
    <submittedName>
        <fullName evidence="2">Uncharacterized protein</fullName>
    </submittedName>
</protein>
<organism evidence="2 3">
    <name type="scientific">Halomonas cerina</name>
    <dbReference type="NCBI Taxonomy" id="447424"/>
    <lineage>
        <taxon>Bacteria</taxon>
        <taxon>Pseudomonadati</taxon>
        <taxon>Pseudomonadota</taxon>
        <taxon>Gammaproteobacteria</taxon>
        <taxon>Oceanospirillales</taxon>
        <taxon>Halomonadaceae</taxon>
        <taxon>Halomonas</taxon>
    </lineage>
</organism>
<reference evidence="2 3" key="1">
    <citation type="submission" date="2020-08" db="EMBL/GenBank/DDBJ databases">
        <title>Genomic Encyclopedia of Type Strains, Phase III (KMG-III): the genomes of soil and plant-associated and newly described type strains.</title>
        <authorList>
            <person name="Whitman W."/>
        </authorList>
    </citation>
    <scope>NUCLEOTIDE SEQUENCE [LARGE SCALE GENOMIC DNA]</scope>
    <source>
        <strain evidence="2 3">CECT 7282</strain>
    </source>
</reference>
<feature type="compositionally biased region" description="Basic and acidic residues" evidence="1">
    <location>
        <begin position="132"/>
        <end position="142"/>
    </location>
</feature>
<evidence type="ECO:0000256" key="1">
    <source>
        <dbReference type="SAM" id="MobiDB-lite"/>
    </source>
</evidence>
<dbReference type="AlphaFoldDB" id="A0A839VAV5"/>
<dbReference type="SUPFAM" id="SSF52096">
    <property type="entry name" value="ClpP/crotonase"/>
    <property type="match status" value="1"/>
</dbReference>
<evidence type="ECO:0000313" key="2">
    <source>
        <dbReference type="EMBL" id="MBB3192271.1"/>
    </source>
</evidence>
<comment type="caution">
    <text evidence="2">The sequence shown here is derived from an EMBL/GenBank/DDBJ whole genome shotgun (WGS) entry which is preliminary data.</text>
</comment>
<dbReference type="RefSeq" id="WP_183327759.1">
    <property type="nucleotide sequence ID" value="NZ_JACHXP010000024.1"/>
</dbReference>
<dbReference type="InterPro" id="IPR029045">
    <property type="entry name" value="ClpP/crotonase-like_dom_sf"/>
</dbReference>